<sequence length="389" mass="41379">MAATERFDVDLSPQRAWLATLAVAVLTLVAGAVALPRLVWDRFLWHYFWGPVLADAQGARCAVMTDAGPELLFQEARCSAARNAGSIVAEPGYTLVSEAGYAVTLVFFLVGVLYLLRGLEVGETLDLFFALTPFMFFGGALRVVEDANDAAQGAEVASLLAYPANTLIISPIIYFTVFGITLASLVAGVALERRGRLPSYHRFVFGVGTVVLLVTAGFLFWFVPTSLADVVPGAGVYPLMSLVTLGLAAVLAVVIYAGAERYAPVINEGTGRVGLVVLFGHAVDGVANVLSADWLGVIGVPVNYGSKHPVNRIIVDVTEGVQPEWLSAAIGTSWPFLLVKLVAATAVIYVFDRTIFEESPRYAVLLLVAILAVGLGPGSRDMLRATFGI</sequence>
<dbReference type="PANTHER" id="PTHR40700">
    <property type="entry name" value="HYPOTHETICAL MEMBRANE PROTEIN, CONSERVED, DUF63 FAMILY"/>
    <property type="match status" value="1"/>
</dbReference>
<evidence type="ECO:0008006" key="4">
    <source>
        <dbReference type="Google" id="ProtNLM"/>
    </source>
</evidence>
<evidence type="ECO:0000256" key="1">
    <source>
        <dbReference type="SAM" id="Phobius"/>
    </source>
</evidence>
<dbReference type="InterPro" id="IPR002749">
    <property type="entry name" value="DUF63"/>
</dbReference>
<feature type="transmembrane region" description="Helical" evidence="1">
    <location>
        <begin position="125"/>
        <end position="144"/>
    </location>
</feature>
<feature type="transmembrane region" description="Helical" evidence="1">
    <location>
        <begin position="99"/>
        <end position="116"/>
    </location>
</feature>
<keyword evidence="1" id="KW-0472">Membrane</keyword>
<keyword evidence="3" id="KW-1185">Reference proteome</keyword>
<evidence type="ECO:0000313" key="3">
    <source>
        <dbReference type="Proteomes" id="UP000319894"/>
    </source>
</evidence>
<dbReference type="Pfam" id="PF01889">
    <property type="entry name" value="DUF63"/>
    <property type="match status" value="1"/>
</dbReference>
<accession>A0A554MX04</accession>
<gene>
    <name evidence="2" type="ORF">DP107_14865</name>
</gene>
<dbReference type="EMBL" id="QMDX01000011">
    <property type="protein sequence ID" value="TSD09654.1"/>
    <property type="molecule type" value="Genomic_DNA"/>
</dbReference>
<feature type="transmembrane region" description="Helical" evidence="1">
    <location>
        <begin position="235"/>
        <end position="259"/>
    </location>
</feature>
<protein>
    <recommendedName>
        <fullName evidence="4">DUF63 family protein</fullName>
    </recommendedName>
</protein>
<keyword evidence="1" id="KW-0812">Transmembrane</keyword>
<feature type="transmembrane region" description="Helical" evidence="1">
    <location>
        <begin position="203"/>
        <end position="223"/>
    </location>
</feature>
<name>A0A554MX04_9EURY</name>
<reference evidence="2 3" key="1">
    <citation type="submission" date="2018-06" db="EMBL/GenBank/DDBJ databases">
        <title>Natronomonas sp. F16-60 a new haloarchaeon isolated from a solar saltern of Isla Cristina, Huelva, Spain.</title>
        <authorList>
            <person name="Duran-Viseras A."/>
            <person name="Sanchez-Porro C."/>
            <person name="Ventosa A."/>
        </authorList>
    </citation>
    <scope>NUCLEOTIDE SEQUENCE [LARGE SCALE GENOMIC DNA]</scope>
    <source>
        <strain evidence="2 3">F16-60</strain>
    </source>
</reference>
<organism evidence="2 3">
    <name type="scientific">Haloglomus irregulare</name>
    <dbReference type="NCBI Taxonomy" id="2234134"/>
    <lineage>
        <taxon>Archaea</taxon>
        <taxon>Methanobacteriati</taxon>
        <taxon>Methanobacteriota</taxon>
        <taxon>Stenosarchaea group</taxon>
        <taxon>Halobacteria</taxon>
        <taxon>Halobacteriales</taxon>
        <taxon>Natronomonadaceae</taxon>
        <taxon>Haloglomus</taxon>
    </lineage>
</organism>
<dbReference type="RefSeq" id="WP_144262939.1">
    <property type="nucleotide sequence ID" value="NZ_QMDX01000011.1"/>
</dbReference>
<dbReference type="PANTHER" id="PTHR40700:SF1">
    <property type="entry name" value="DUF63 DOMAIN-CONTAINING PROTEIN"/>
    <property type="match status" value="1"/>
</dbReference>
<feature type="transmembrane region" description="Helical" evidence="1">
    <location>
        <begin position="164"/>
        <end position="191"/>
    </location>
</feature>
<feature type="transmembrane region" description="Helical" evidence="1">
    <location>
        <begin position="16"/>
        <end position="39"/>
    </location>
</feature>
<proteinExistence type="predicted"/>
<keyword evidence="1" id="KW-1133">Transmembrane helix</keyword>
<dbReference type="InParanoid" id="A0A554MX04"/>
<comment type="caution">
    <text evidence="2">The sequence shown here is derived from an EMBL/GenBank/DDBJ whole genome shotgun (WGS) entry which is preliminary data.</text>
</comment>
<dbReference type="AlphaFoldDB" id="A0A554MX04"/>
<feature type="transmembrane region" description="Helical" evidence="1">
    <location>
        <begin position="362"/>
        <end position="379"/>
    </location>
</feature>
<dbReference type="FunCoup" id="A0A554MX04">
    <property type="interactions" value="1"/>
</dbReference>
<evidence type="ECO:0000313" key="2">
    <source>
        <dbReference type="EMBL" id="TSD09654.1"/>
    </source>
</evidence>
<feature type="transmembrane region" description="Helical" evidence="1">
    <location>
        <begin position="271"/>
        <end position="290"/>
    </location>
</feature>
<dbReference type="OrthoDB" id="84937at2157"/>
<feature type="transmembrane region" description="Helical" evidence="1">
    <location>
        <begin position="325"/>
        <end position="350"/>
    </location>
</feature>
<dbReference type="Proteomes" id="UP000319894">
    <property type="component" value="Unassembled WGS sequence"/>
</dbReference>